<keyword evidence="1" id="KW-0732">Signal</keyword>
<dbReference type="AlphaFoldDB" id="A0A5C6ZKM4"/>
<keyword evidence="3" id="KW-1185">Reference proteome</keyword>
<evidence type="ECO:0000313" key="3">
    <source>
        <dbReference type="Proteomes" id="UP000321578"/>
    </source>
</evidence>
<organism evidence="2 3">
    <name type="scientific">Subsaximicrobium wynnwilliamsii</name>
    <dbReference type="NCBI Taxonomy" id="291179"/>
    <lineage>
        <taxon>Bacteria</taxon>
        <taxon>Pseudomonadati</taxon>
        <taxon>Bacteroidota</taxon>
        <taxon>Flavobacteriia</taxon>
        <taxon>Flavobacteriales</taxon>
        <taxon>Flavobacteriaceae</taxon>
        <taxon>Subsaximicrobium</taxon>
    </lineage>
</organism>
<sequence>MRPIKLLFLSVLLTGFSHAQVGIGTEEPDASALLELKSESQGLLAPRMTTLQREDIESPAESLLVFDTDEDTFYFYNATTTSWSALANDTSDKRSNYKLVKSAADLTVELAAGGGSSYKLDTNTFYEINGTIALSSPIDLNNAYVAGMDPNEDVLSSSGVVFKGSTGGSIRNVTLIGTKAFEIAGPGIATNSSLLIQNTIIDGMNSVGSISGFGLYFGNIVQFLNNTNGITYSNIGNLLLNNQAWPNSNNGTFETFSDNFGLIEKVSGFSSVNGSDVALDVSSNPNVATGVLQGTVFTGTTSASSGYVKAYTSGSYTGYNFSNAWTVSAPGIPRESDDVATGDINFSANVGNGELTTFSGTGSGFRKKVTGTTASGELFRFEKSGNNRIIYKGNKTRFFGANASISFQARDLTSNTDGTIPTIYILYIAKGKGTGSASVITQTKVYGRASDESDIIALPIIGTIELDTDDYIEVWAERFTGGGDMLTVSLNVTLQ</sequence>
<feature type="signal peptide" evidence="1">
    <location>
        <begin position="1"/>
        <end position="19"/>
    </location>
</feature>
<reference evidence="2 3" key="1">
    <citation type="submission" date="2019-08" db="EMBL/GenBank/DDBJ databases">
        <title>Genomes of Subsaximicrobium wynnwilliamsii strains.</title>
        <authorList>
            <person name="Bowman J.P."/>
        </authorList>
    </citation>
    <scope>NUCLEOTIDE SEQUENCE [LARGE SCALE GENOMIC DNA]</scope>
    <source>
        <strain evidence="2 3">2-80-2</strain>
    </source>
</reference>
<evidence type="ECO:0000313" key="2">
    <source>
        <dbReference type="EMBL" id="TXD89904.1"/>
    </source>
</evidence>
<accession>A0A5C6ZKM4</accession>
<evidence type="ECO:0008006" key="4">
    <source>
        <dbReference type="Google" id="ProtNLM"/>
    </source>
</evidence>
<name>A0A5C6ZKM4_9FLAO</name>
<dbReference type="EMBL" id="VORO01000005">
    <property type="protein sequence ID" value="TXD89904.1"/>
    <property type="molecule type" value="Genomic_DNA"/>
</dbReference>
<feature type="chain" id="PRO_5022735715" description="Cell wall anchor protein" evidence="1">
    <location>
        <begin position="20"/>
        <end position="495"/>
    </location>
</feature>
<evidence type="ECO:0000256" key="1">
    <source>
        <dbReference type="SAM" id="SignalP"/>
    </source>
</evidence>
<protein>
    <recommendedName>
        <fullName evidence="4">Cell wall anchor protein</fullName>
    </recommendedName>
</protein>
<dbReference type="RefSeq" id="WP_147085849.1">
    <property type="nucleotide sequence ID" value="NZ_VORM01000005.1"/>
</dbReference>
<dbReference type="Proteomes" id="UP000321578">
    <property type="component" value="Unassembled WGS sequence"/>
</dbReference>
<dbReference type="OrthoDB" id="581140at2"/>
<gene>
    <name evidence="2" type="ORF">ESY86_06815</name>
</gene>
<proteinExistence type="predicted"/>
<comment type="caution">
    <text evidence="2">The sequence shown here is derived from an EMBL/GenBank/DDBJ whole genome shotgun (WGS) entry which is preliminary data.</text>
</comment>